<comment type="caution">
    <text evidence="1">The sequence shown here is derived from an EMBL/GenBank/DDBJ whole genome shotgun (WGS) entry which is preliminary data.</text>
</comment>
<protein>
    <submittedName>
        <fullName evidence="1">Uncharacterized protein</fullName>
    </submittedName>
</protein>
<proteinExistence type="predicted"/>
<dbReference type="EMBL" id="BDSP01000015">
    <property type="protein sequence ID" value="GAX10089.1"/>
    <property type="molecule type" value="Genomic_DNA"/>
</dbReference>
<name>A0A1Z5J803_FISSO</name>
<gene>
    <name evidence="1" type="ORF">FisN_2Lu361</name>
</gene>
<reference evidence="1 2" key="1">
    <citation type="journal article" date="2015" name="Plant Cell">
        <title>Oil accumulation by the oleaginous diatom Fistulifera solaris as revealed by the genome and transcriptome.</title>
        <authorList>
            <person name="Tanaka T."/>
            <person name="Maeda Y."/>
            <person name="Veluchamy A."/>
            <person name="Tanaka M."/>
            <person name="Abida H."/>
            <person name="Marechal E."/>
            <person name="Bowler C."/>
            <person name="Muto M."/>
            <person name="Sunaga Y."/>
            <person name="Tanaka M."/>
            <person name="Yoshino T."/>
            <person name="Taniguchi T."/>
            <person name="Fukuda Y."/>
            <person name="Nemoto M."/>
            <person name="Matsumoto M."/>
            <person name="Wong P.S."/>
            <person name="Aburatani S."/>
            <person name="Fujibuchi W."/>
        </authorList>
    </citation>
    <scope>NUCLEOTIDE SEQUENCE [LARGE SCALE GENOMIC DNA]</scope>
    <source>
        <strain evidence="1 2">JPCC DA0580</strain>
    </source>
</reference>
<accession>A0A1Z5J803</accession>
<evidence type="ECO:0000313" key="2">
    <source>
        <dbReference type="Proteomes" id="UP000198406"/>
    </source>
</evidence>
<evidence type="ECO:0000313" key="1">
    <source>
        <dbReference type="EMBL" id="GAX10089.1"/>
    </source>
</evidence>
<dbReference type="AlphaFoldDB" id="A0A1Z5J803"/>
<dbReference type="Proteomes" id="UP000198406">
    <property type="component" value="Unassembled WGS sequence"/>
</dbReference>
<organism evidence="1 2">
    <name type="scientific">Fistulifera solaris</name>
    <name type="common">Oleaginous diatom</name>
    <dbReference type="NCBI Taxonomy" id="1519565"/>
    <lineage>
        <taxon>Eukaryota</taxon>
        <taxon>Sar</taxon>
        <taxon>Stramenopiles</taxon>
        <taxon>Ochrophyta</taxon>
        <taxon>Bacillariophyta</taxon>
        <taxon>Bacillariophyceae</taxon>
        <taxon>Bacillariophycidae</taxon>
        <taxon>Naviculales</taxon>
        <taxon>Naviculaceae</taxon>
        <taxon>Fistulifera</taxon>
    </lineage>
</organism>
<dbReference type="InParanoid" id="A0A1Z5J803"/>
<sequence length="116" mass="12862">MKGDSSIMMMPEEFWQAVARNEYPASHPKVVAHMKAIKKLKKTSMANSVVYVHKVDLPEKVGPNFVPLPPYEKGARISLMGTKKCPEIVAGLEMKMEDDGFQSPTLMGASRDVRLG</sequence>
<keyword evidence="2" id="KW-1185">Reference proteome</keyword>